<dbReference type="EMBL" id="JBBJBU010000001">
    <property type="protein sequence ID" value="KAK7207817.1"/>
    <property type="molecule type" value="Genomic_DNA"/>
</dbReference>
<organism evidence="3 4">
    <name type="scientific">Myxozyma melibiosi</name>
    <dbReference type="NCBI Taxonomy" id="54550"/>
    <lineage>
        <taxon>Eukaryota</taxon>
        <taxon>Fungi</taxon>
        <taxon>Dikarya</taxon>
        <taxon>Ascomycota</taxon>
        <taxon>Saccharomycotina</taxon>
        <taxon>Lipomycetes</taxon>
        <taxon>Lipomycetales</taxon>
        <taxon>Lipomycetaceae</taxon>
        <taxon>Myxozyma</taxon>
    </lineage>
</organism>
<evidence type="ECO:0000256" key="1">
    <source>
        <dbReference type="SAM" id="MobiDB-lite"/>
    </source>
</evidence>
<dbReference type="SUPFAM" id="SSF56112">
    <property type="entry name" value="Protein kinase-like (PK-like)"/>
    <property type="match status" value="1"/>
</dbReference>
<accession>A0ABR1FD88</accession>
<evidence type="ECO:0000259" key="2">
    <source>
        <dbReference type="PROSITE" id="PS50011"/>
    </source>
</evidence>
<evidence type="ECO:0000313" key="4">
    <source>
        <dbReference type="Proteomes" id="UP001498771"/>
    </source>
</evidence>
<dbReference type="Proteomes" id="UP001498771">
    <property type="component" value="Unassembled WGS sequence"/>
</dbReference>
<feature type="domain" description="Protein kinase" evidence="2">
    <location>
        <begin position="1"/>
        <end position="282"/>
    </location>
</feature>
<dbReference type="SUPFAM" id="SSF48371">
    <property type="entry name" value="ARM repeat"/>
    <property type="match status" value="1"/>
</dbReference>
<feature type="compositionally biased region" description="Acidic residues" evidence="1">
    <location>
        <begin position="669"/>
        <end position="678"/>
    </location>
</feature>
<feature type="compositionally biased region" description="Polar residues" evidence="1">
    <location>
        <begin position="561"/>
        <end position="593"/>
    </location>
</feature>
<comment type="caution">
    <text evidence="3">The sequence shown here is derived from an EMBL/GenBank/DDBJ whole genome shotgun (WGS) entry which is preliminary data.</text>
</comment>
<dbReference type="GeneID" id="90040372"/>
<dbReference type="InterPro" id="IPR016024">
    <property type="entry name" value="ARM-type_fold"/>
</dbReference>
<dbReference type="Pfam" id="PF00069">
    <property type="entry name" value="Pkinase"/>
    <property type="match status" value="1"/>
</dbReference>
<dbReference type="Gene3D" id="1.25.10.10">
    <property type="entry name" value="Leucine-rich Repeat Variant"/>
    <property type="match status" value="1"/>
</dbReference>
<dbReference type="PANTHER" id="PTHR12984">
    <property type="entry name" value="SCY1-RELATED S/T PROTEIN KINASE-LIKE"/>
    <property type="match status" value="1"/>
</dbReference>
<dbReference type="Gene3D" id="3.30.200.20">
    <property type="entry name" value="Phosphorylase Kinase, domain 1"/>
    <property type="match status" value="1"/>
</dbReference>
<dbReference type="InterPro" id="IPR011009">
    <property type="entry name" value="Kinase-like_dom_sf"/>
</dbReference>
<feature type="compositionally biased region" description="Acidic residues" evidence="1">
    <location>
        <begin position="790"/>
        <end position="802"/>
    </location>
</feature>
<dbReference type="Gene3D" id="1.10.510.10">
    <property type="entry name" value="Transferase(Phosphotransferase) domain 1"/>
    <property type="match status" value="1"/>
</dbReference>
<dbReference type="PANTHER" id="PTHR12984:SF3">
    <property type="entry name" value="N-TERMINAL KINASE-LIKE PROTEIN"/>
    <property type="match status" value="1"/>
</dbReference>
<feature type="region of interest" description="Disordered" evidence="1">
    <location>
        <begin position="610"/>
        <end position="802"/>
    </location>
</feature>
<feature type="compositionally biased region" description="Low complexity" evidence="1">
    <location>
        <begin position="718"/>
        <end position="771"/>
    </location>
</feature>
<name>A0ABR1FD88_9ASCO</name>
<gene>
    <name evidence="3" type="ORF">BZA70DRAFT_308626</name>
</gene>
<keyword evidence="4" id="KW-1185">Reference proteome</keyword>
<dbReference type="InterPro" id="IPR011989">
    <property type="entry name" value="ARM-like"/>
</dbReference>
<reference evidence="3 4" key="1">
    <citation type="submission" date="2024-03" db="EMBL/GenBank/DDBJ databases">
        <title>Genome-scale model development and genomic sequencing of the oleaginous clade Lipomyces.</title>
        <authorList>
            <consortium name="Lawrence Berkeley National Laboratory"/>
            <person name="Czajka J.J."/>
            <person name="Han Y."/>
            <person name="Kim J."/>
            <person name="Mondo S.J."/>
            <person name="Hofstad B.A."/>
            <person name="Robles A."/>
            <person name="Haridas S."/>
            <person name="Riley R."/>
            <person name="LaButti K."/>
            <person name="Pangilinan J."/>
            <person name="Andreopoulos W."/>
            <person name="Lipzen A."/>
            <person name="Yan J."/>
            <person name="Wang M."/>
            <person name="Ng V."/>
            <person name="Grigoriev I.V."/>
            <person name="Spatafora J.W."/>
            <person name="Magnuson J.K."/>
            <person name="Baker S.E."/>
            <person name="Pomraning K.R."/>
        </authorList>
    </citation>
    <scope>NUCLEOTIDE SEQUENCE [LARGE SCALE GENOMIC DNA]</scope>
    <source>
        <strain evidence="3 4">Phaff 52-87</strain>
    </source>
</reference>
<dbReference type="RefSeq" id="XP_064770850.1">
    <property type="nucleotide sequence ID" value="XM_064914860.1"/>
</dbReference>
<sequence length="802" mass="87409">MDFLKSTIASIAAKANSAFPYTLGEKIEFQNDTIWNLYHATRRSDSQACCVFEFDINTQRSRLPLARNAMKKLRTMRFPGIIKVLDTYESEQSILIATESVVPLDVVLQNRELMNGETIKWGLYQVANTVKFINVDASSIHGNIRQSSIFISDSGEWKLSGFELLTSTKEDEPVIYTFGGLVPDSRRFAAPEVNKGGWEILKKQPHHLVDSYLFGVLIFEIFNGRFSTADQLHSSTRKQIPAELFGAFKKLVQANPRQRASVKQLIDVGKEDSKVTPGGGFFRTDMIHLSENVDNLNVQNESERDAFVRDFNRVKSKFPPNYLRLKVLPQIVSCIEFGSGGPKLFLLMLDIAQNMEQEEFQTTVTPTIVKLYSSPDRTVRIALLENLPKYIEKVPNKIINDKIFPEVLTGFSDLAPAIREQTVKSVLIFVPKLSDRNINNDLLRSLARTQNDEQPGIRTNTTVCLGKIAHNLGPHTRSRVLTTAFTRSLKDPFVHARNAALMALAVTVDIFTPEDCCFKLLPAICPSLLDKEKIVRTQAHKTLEIYLGKVNSHAAAMPDAGSTQPLSSAPNSGAATPKPSDQTEGAETTSESSWGGWGAINGLAKRLVNDETGEPDHGVPLPRASSESSGSGHVKNGSGLLSPGSSVTRPSSSASSLGFGSSSAKFEPEEADDDDDFGWGDLDGDHSTTNGKAADKAADDEDDDWASFDTVKPARTITASKPAPAKAAPARTVAASTASTRVPASSKPSTLSSSARSATSTVKKTATGAKSHSIAAHKEQKKGSKFMDTGLDDPDDGWGDGW</sequence>
<proteinExistence type="predicted"/>
<evidence type="ECO:0000313" key="3">
    <source>
        <dbReference type="EMBL" id="KAK7207817.1"/>
    </source>
</evidence>
<protein>
    <submittedName>
        <fullName evidence="3">Armadillo-type protein</fullName>
    </submittedName>
</protein>
<dbReference type="InterPro" id="IPR051177">
    <property type="entry name" value="CIK-Related_Protein"/>
</dbReference>
<feature type="compositionally biased region" description="Low complexity" evidence="1">
    <location>
        <begin position="642"/>
        <end position="664"/>
    </location>
</feature>
<dbReference type="InterPro" id="IPR000719">
    <property type="entry name" value="Prot_kinase_dom"/>
</dbReference>
<dbReference type="PROSITE" id="PS50011">
    <property type="entry name" value="PROTEIN_KINASE_DOM"/>
    <property type="match status" value="1"/>
</dbReference>
<feature type="region of interest" description="Disordered" evidence="1">
    <location>
        <begin position="556"/>
        <end position="597"/>
    </location>
</feature>